<reference evidence="2" key="1">
    <citation type="journal article" date="2019" name="Int. J. Syst. Evol. Microbiol.">
        <title>The Global Catalogue of Microorganisms (GCM) 10K type strain sequencing project: providing services to taxonomists for standard genome sequencing and annotation.</title>
        <authorList>
            <consortium name="The Broad Institute Genomics Platform"/>
            <consortium name="The Broad Institute Genome Sequencing Center for Infectious Disease"/>
            <person name="Wu L."/>
            <person name="Ma J."/>
        </authorList>
    </citation>
    <scope>NUCLEOTIDE SEQUENCE [LARGE SCALE GENOMIC DNA]</scope>
    <source>
        <strain evidence="2">JCM 16578</strain>
    </source>
</reference>
<evidence type="ECO:0000313" key="1">
    <source>
        <dbReference type="EMBL" id="GAA3892968.1"/>
    </source>
</evidence>
<dbReference type="InterPro" id="IPR046198">
    <property type="entry name" value="DUF6230"/>
</dbReference>
<sequence>MLHRSGRTSWRRFAVVLVPSLAAAAALGIGMAQGALAVSFFISGQRFQLAADTLRGRGVSIYPMVDVTRKGALVPVVVLGFRHAQINRLCLSVVIPIPVLGPYTLVVTGGIGRPVEAANLFIDATSVAAAQADTNNIDIGIAAGAVTKGPINPQDRKSRWFDPNVFAQQAQSVVLKNVRVITVANSAGILNIPNFRMRVEQGDQPCF</sequence>
<keyword evidence="2" id="KW-1185">Reference proteome</keyword>
<evidence type="ECO:0000313" key="2">
    <source>
        <dbReference type="Proteomes" id="UP001501563"/>
    </source>
</evidence>
<dbReference type="Pfam" id="PF19741">
    <property type="entry name" value="DUF6230"/>
    <property type="match status" value="1"/>
</dbReference>
<dbReference type="Proteomes" id="UP001501563">
    <property type="component" value="Unassembled WGS sequence"/>
</dbReference>
<gene>
    <name evidence="1" type="ORF">GCM10022207_70990</name>
</gene>
<protein>
    <submittedName>
        <fullName evidence="1">DUF6230 family protein</fullName>
    </submittedName>
</protein>
<comment type="caution">
    <text evidence="1">The sequence shown here is derived from an EMBL/GenBank/DDBJ whole genome shotgun (WGS) entry which is preliminary data.</text>
</comment>
<dbReference type="RefSeq" id="WP_331270047.1">
    <property type="nucleotide sequence ID" value="NZ_BAAAZA010000030.1"/>
</dbReference>
<accession>A0ABP7L5N2</accession>
<name>A0ABP7L5N2_9ACTN</name>
<dbReference type="EMBL" id="BAAAZA010000030">
    <property type="protein sequence ID" value="GAA3892968.1"/>
    <property type="molecule type" value="Genomic_DNA"/>
</dbReference>
<organism evidence="1 2">
    <name type="scientific">Streptomyces lannensis</name>
    <dbReference type="NCBI Taxonomy" id="766498"/>
    <lineage>
        <taxon>Bacteria</taxon>
        <taxon>Bacillati</taxon>
        <taxon>Actinomycetota</taxon>
        <taxon>Actinomycetes</taxon>
        <taxon>Kitasatosporales</taxon>
        <taxon>Streptomycetaceae</taxon>
        <taxon>Streptomyces</taxon>
    </lineage>
</organism>
<proteinExistence type="predicted"/>